<gene>
    <name evidence="1" type="ORF">I8531_005462</name>
</gene>
<sequence length="136" mass="15892">MEYYYIKITNEREAGFYAARAGINLSEIKTKDGISDFSSGNTMGFEKLFNKCLSEQIEISGGKCNHDIFARLQSACAYTVLSDNYFDWLSKNKRMTMIVYYLLRDCFNQGYKNEFIPQKTNPALDEKERTNKRRKK</sequence>
<accession>A0A9P3TEB0</accession>
<protein>
    <submittedName>
        <fullName evidence="1">Uncharacterized protein</fullName>
    </submittedName>
</protein>
<reference evidence="1" key="1">
    <citation type="journal article" date="2018" name="Genome Biol.">
        <title>SKESA: strategic k-mer extension for scrupulous assemblies.</title>
        <authorList>
            <person name="Souvorov A."/>
            <person name="Agarwala R."/>
            <person name="Lipman D.J."/>
        </authorList>
    </citation>
    <scope>NUCLEOTIDE SEQUENCE</scope>
    <source>
        <strain evidence="1">CAVp300</strain>
    </source>
</reference>
<name>A0A9P3TEB0_KLUIN</name>
<comment type="caution">
    <text evidence="1">The sequence shown here is derived from an EMBL/GenBank/DDBJ whole genome shotgun (WGS) entry which is preliminary data.</text>
</comment>
<proteinExistence type="predicted"/>
<dbReference type="Proteomes" id="UP000867740">
    <property type="component" value="Unassembled WGS sequence"/>
</dbReference>
<reference evidence="1" key="2">
    <citation type="submission" date="2020-10" db="EMBL/GenBank/DDBJ databases">
        <authorList>
            <consortium name="NCBI Pathogen Detection Project"/>
        </authorList>
    </citation>
    <scope>NUCLEOTIDE SEQUENCE</scope>
    <source>
        <strain evidence="1">CAVp300</strain>
    </source>
</reference>
<dbReference type="EMBL" id="DACSUM010000093">
    <property type="protein sequence ID" value="HAT3585046.1"/>
    <property type="molecule type" value="Genomic_DNA"/>
</dbReference>
<evidence type="ECO:0000313" key="1">
    <source>
        <dbReference type="EMBL" id="HAT3585046.1"/>
    </source>
</evidence>
<evidence type="ECO:0000313" key="2">
    <source>
        <dbReference type="Proteomes" id="UP000867740"/>
    </source>
</evidence>
<dbReference type="AlphaFoldDB" id="A0A9P3TEB0"/>
<organism evidence="1 2">
    <name type="scientific">Kluyvera intermedia</name>
    <name type="common">Enterobacter intermedius</name>
    <dbReference type="NCBI Taxonomy" id="61648"/>
    <lineage>
        <taxon>Bacteria</taxon>
        <taxon>Pseudomonadati</taxon>
        <taxon>Pseudomonadota</taxon>
        <taxon>Gammaproteobacteria</taxon>
        <taxon>Enterobacterales</taxon>
        <taxon>Enterobacteriaceae</taxon>
        <taxon>Kluyvera</taxon>
    </lineage>
</organism>
<dbReference type="RefSeq" id="WP_139153686.1">
    <property type="nucleotide sequence ID" value="NZ_CABMNU010000005.1"/>
</dbReference>